<dbReference type="Proteomes" id="UP000001542">
    <property type="component" value="Unassembled WGS sequence"/>
</dbReference>
<dbReference type="InterPro" id="IPR036390">
    <property type="entry name" value="WH_DNA-bd_sf"/>
</dbReference>
<dbReference type="Gene3D" id="1.10.10.10">
    <property type="entry name" value="Winged helix-like DNA-binding domain superfamily/Winged helix DNA-binding domain"/>
    <property type="match status" value="1"/>
</dbReference>
<dbReference type="Pfam" id="PF10416">
    <property type="entry name" value="IBD"/>
    <property type="match status" value="1"/>
</dbReference>
<dbReference type="InterPro" id="IPR036388">
    <property type="entry name" value="WH-like_DNA-bd_sf"/>
</dbReference>
<feature type="domain" description="Initiator binding" evidence="1">
    <location>
        <begin position="12"/>
        <end position="112"/>
    </location>
</feature>
<proteinExistence type="predicted"/>
<evidence type="ECO:0000313" key="4">
    <source>
        <dbReference type="Proteomes" id="UP000001542"/>
    </source>
</evidence>
<dbReference type="SUPFAM" id="SSF46785">
    <property type="entry name" value="Winged helix' DNA-binding domain"/>
    <property type="match status" value="1"/>
</dbReference>
<protein>
    <submittedName>
        <fullName evidence="3">39 kDa initiator binding protein, putative</fullName>
    </submittedName>
</protein>
<accession>A2DI90</accession>
<dbReference type="OrthoDB" id="10262218at2759"/>
<sequence>MNGYPVVEVGKDQIILPPDIHEMIKRKSSRDPSSRFANKLHILLKFAGSDPKMIEYIGAGWISDTQFRINKKRLGAVMEIKLNTLNVNLRDLGFQQLQQDKNGWTEWTREKFTITSTLSDLADITSDKNGQKDVAKQLKSSNIDDSQSSKFVILRDVMISKCDPEIQQQFRRFTVSIWDELIEASGGKTTFTLDDFIFLAARRFRISKQSLKNATQLIRVIFLCADTTQVTLSDFTKFMAKFGPEETLMEKVGGMLSSSNHHGNWLNVTTDPSGLSNPDGLYGYFDNTEQNCIIFVYQNIFTFKVWNRVNVASSDGKYLVDQNDNEYDSWEQFFQINPMKIQEPSLNPLGVFW</sequence>
<dbReference type="EMBL" id="DS113203">
    <property type="protein sequence ID" value="EAY19886.1"/>
    <property type="molecule type" value="Genomic_DNA"/>
</dbReference>
<evidence type="ECO:0000313" key="3">
    <source>
        <dbReference type="EMBL" id="EAY19886.1"/>
    </source>
</evidence>
<evidence type="ECO:0000259" key="1">
    <source>
        <dbReference type="Pfam" id="PF10416"/>
    </source>
</evidence>
<dbReference type="RefSeq" id="XP_001580872.1">
    <property type="nucleotide sequence ID" value="XM_001580822.1"/>
</dbReference>
<dbReference type="AlphaFoldDB" id="A2DI90"/>
<dbReference type="InterPro" id="IPR024238">
    <property type="entry name" value="IBP39_C"/>
</dbReference>
<feature type="domain" description="Initiator binding protein 39kDa C-terminal" evidence="2">
    <location>
        <begin position="156"/>
        <end position="336"/>
    </location>
</feature>
<organism evidence="3 4">
    <name type="scientific">Trichomonas vaginalis (strain ATCC PRA-98 / G3)</name>
    <dbReference type="NCBI Taxonomy" id="412133"/>
    <lineage>
        <taxon>Eukaryota</taxon>
        <taxon>Metamonada</taxon>
        <taxon>Parabasalia</taxon>
        <taxon>Trichomonadida</taxon>
        <taxon>Trichomonadidae</taxon>
        <taxon>Trichomonas</taxon>
    </lineage>
</organism>
<dbReference type="SMR" id="A2DI90"/>
<name>A2DI90_TRIV3</name>
<reference evidence="3" key="2">
    <citation type="journal article" date="2007" name="Science">
        <title>Draft genome sequence of the sexually transmitted pathogen Trichomonas vaginalis.</title>
        <authorList>
            <person name="Carlton J.M."/>
            <person name="Hirt R.P."/>
            <person name="Silva J.C."/>
            <person name="Delcher A.L."/>
            <person name="Schatz M."/>
            <person name="Zhao Q."/>
            <person name="Wortman J.R."/>
            <person name="Bidwell S.L."/>
            <person name="Alsmark U.C.M."/>
            <person name="Besteiro S."/>
            <person name="Sicheritz-Ponten T."/>
            <person name="Noel C.J."/>
            <person name="Dacks J.B."/>
            <person name="Foster P.G."/>
            <person name="Simillion C."/>
            <person name="Van de Peer Y."/>
            <person name="Miranda-Saavedra D."/>
            <person name="Barton G.J."/>
            <person name="Westrop G.D."/>
            <person name="Mueller S."/>
            <person name="Dessi D."/>
            <person name="Fiori P.L."/>
            <person name="Ren Q."/>
            <person name="Paulsen I."/>
            <person name="Zhang H."/>
            <person name="Bastida-Corcuera F.D."/>
            <person name="Simoes-Barbosa A."/>
            <person name="Brown M.T."/>
            <person name="Hayes R.D."/>
            <person name="Mukherjee M."/>
            <person name="Okumura C.Y."/>
            <person name="Schneider R."/>
            <person name="Smith A.J."/>
            <person name="Vanacova S."/>
            <person name="Villalvazo M."/>
            <person name="Haas B.J."/>
            <person name="Pertea M."/>
            <person name="Feldblyum T.V."/>
            <person name="Utterback T.R."/>
            <person name="Shu C.L."/>
            <person name="Osoegawa K."/>
            <person name="de Jong P.J."/>
            <person name="Hrdy I."/>
            <person name="Horvathova L."/>
            <person name="Zubacova Z."/>
            <person name="Dolezal P."/>
            <person name="Malik S.B."/>
            <person name="Logsdon J.M. Jr."/>
            <person name="Henze K."/>
            <person name="Gupta A."/>
            <person name="Wang C.C."/>
            <person name="Dunne R.L."/>
            <person name="Upcroft J.A."/>
            <person name="Upcroft P."/>
            <person name="White O."/>
            <person name="Salzberg S.L."/>
            <person name="Tang P."/>
            <person name="Chiu C.-H."/>
            <person name="Lee Y.-S."/>
            <person name="Embley T.M."/>
            <person name="Coombs G.H."/>
            <person name="Mottram J.C."/>
            <person name="Tachezy J."/>
            <person name="Fraser-Liggett C.M."/>
            <person name="Johnson P.J."/>
        </authorList>
    </citation>
    <scope>NUCLEOTIDE SEQUENCE [LARGE SCALE GENOMIC DNA]</scope>
    <source>
        <strain evidence="3">G3</strain>
    </source>
</reference>
<dbReference type="InterPro" id="IPR018845">
    <property type="entry name" value="Initiator-bd"/>
</dbReference>
<dbReference type="KEGG" id="tva:5465416"/>
<dbReference type="InParanoid" id="A2DI90"/>
<keyword evidence="4" id="KW-1185">Reference proteome</keyword>
<dbReference type="Pfam" id="PF11422">
    <property type="entry name" value="IBP39"/>
    <property type="match status" value="1"/>
</dbReference>
<dbReference type="VEuPathDB" id="TrichDB:TVAG_129940"/>
<gene>
    <name evidence="3" type="ORF">TVAG_129940</name>
</gene>
<reference evidence="3" key="1">
    <citation type="submission" date="2006-10" db="EMBL/GenBank/DDBJ databases">
        <authorList>
            <person name="Amadeo P."/>
            <person name="Zhao Q."/>
            <person name="Wortman J."/>
            <person name="Fraser-Liggett C."/>
            <person name="Carlton J."/>
        </authorList>
    </citation>
    <scope>NUCLEOTIDE SEQUENCE</scope>
    <source>
        <strain evidence="3">G3</strain>
    </source>
</reference>
<dbReference type="SUPFAM" id="SSF103409">
    <property type="entry name" value="39 kda initiator binding protein, IBP39, C-terminal domains"/>
    <property type="match status" value="1"/>
</dbReference>
<dbReference type="InterPro" id="IPR036184">
    <property type="entry name" value="IBP39-like_C_sf"/>
</dbReference>
<evidence type="ECO:0000259" key="2">
    <source>
        <dbReference type="Pfam" id="PF11422"/>
    </source>
</evidence>
<dbReference type="VEuPathDB" id="TrichDB:TVAGG3_0712210"/>